<comment type="caution">
    <text evidence="11">The sequence shown here is derived from an EMBL/GenBank/DDBJ whole genome shotgun (WGS) entry which is preliminary data.</text>
</comment>
<name>A0AAV6YUM6_ENGPU</name>
<dbReference type="PANTHER" id="PTHR13038">
    <property type="entry name" value="APG9 AUTOPHAGY 9"/>
    <property type="match status" value="1"/>
</dbReference>
<feature type="compositionally biased region" description="Acidic residues" evidence="10">
    <location>
        <begin position="15"/>
        <end position="24"/>
    </location>
</feature>
<evidence type="ECO:0000256" key="3">
    <source>
        <dbReference type="ARBA" id="ARBA00022448"/>
    </source>
</evidence>
<keyword evidence="5" id="KW-1133">Transmembrane helix</keyword>
<organism evidence="11 12">
    <name type="scientific">Engystomops pustulosus</name>
    <name type="common">Tungara frog</name>
    <name type="synonym">Physalaemus pustulosus</name>
    <dbReference type="NCBI Taxonomy" id="76066"/>
    <lineage>
        <taxon>Eukaryota</taxon>
        <taxon>Metazoa</taxon>
        <taxon>Chordata</taxon>
        <taxon>Craniata</taxon>
        <taxon>Vertebrata</taxon>
        <taxon>Euteleostomi</taxon>
        <taxon>Amphibia</taxon>
        <taxon>Batrachia</taxon>
        <taxon>Anura</taxon>
        <taxon>Neobatrachia</taxon>
        <taxon>Hyloidea</taxon>
        <taxon>Leptodactylidae</taxon>
        <taxon>Leiuperinae</taxon>
        <taxon>Engystomops</taxon>
    </lineage>
</organism>
<dbReference type="PANTHER" id="PTHR13038:SF14">
    <property type="entry name" value="AUTOPHAGY-RELATED PROTEIN 9B"/>
    <property type="match status" value="1"/>
</dbReference>
<dbReference type="GO" id="GO:0061709">
    <property type="term" value="P:reticulophagy"/>
    <property type="evidence" value="ECO:0007669"/>
    <property type="project" value="TreeGrafter"/>
</dbReference>
<feature type="compositionally biased region" description="Basic and acidic residues" evidence="10">
    <location>
        <begin position="1"/>
        <end position="14"/>
    </location>
</feature>
<dbReference type="AlphaFoldDB" id="A0AAV6YUM6"/>
<accession>A0AAV6YUM6</accession>
<dbReference type="GO" id="GO:0006869">
    <property type="term" value="P:lipid transport"/>
    <property type="evidence" value="ECO:0007669"/>
    <property type="project" value="UniProtKB-KW"/>
</dbReference>
<gene>
    <name evidence="11" type="ORF">GDO81_024040</name>
</gene>
<comment type="similarity">
    <text evidence="2 9">Belongs to the ATG9 family.</text>
</comment>
<protein>
    <recommendedName>
        <fullName evidence="9">Autophagy-related protein 9</fullName>
    </recommendedName>
</protein>
<evidence type="ECO:0000256" key="7">
    <source>
        <dbReference type="ARBA" id="ARBA00023055"/>
    </source>
</evidence>
<comment type="subcellular location">
    <subcellularLocation>
        <location evidence="1 9">Preautophagosomal structure membrane</location>
        <topology evidence="1 9">Multi-pass membrane protein</topology>
    </subcellularLocation>
</comment>
<sequence>MEPQEQFREYQRLEDFEEDSPPGEEDLLVHVPEAVKDSWHHIKNLDNFFTKIYHFHQKNGFACMVLSDFFELIQFLFVVTFTTFLFRCVEYDVLFANKPINHTHSGITPDRNKVTLADAILSAQQCALR</sequence>
<dbReference type="Proteomes" id="UP000824782">
    <property type="component" value="Unassembled WGS sequence"/>
</dbReference>
<keyword evidence="8" id="KW-0472">Membrane</keyword>
<dbReference type="GO" id="GO:0034497">
    <property type="term" value="P:protein localization to phagophore assembly site"/>
    <property type="evidence" value="ECO:0007669"/>
    <property type="project" value="TreeGrafter"/>
</dbReference>
<evidence type="ECO:0000256" key="2">
    <source>
        <dbReference type="ARBA" id="ARBA00006185"/>
    </source>
</evidence>
<keyword evidence="12" id="KW-1185">Reference proteome</keyword>
<feature type="region of interest" description="Disordered" evidence="10">
    <location>
        <begin position="1"/>
        <end position="24"/>
    </location>
</feature>
<keyword evidence="3 9" id="KW-0813">Transport</keyword>
<evidence type="ECO:0000256" key="10">
    <source>
        <dbReference type="SAM" id="MobiDB-lite"/>
    </source>
</evidence>
<dbReference type="EMBL" id="WNYA01027450">
    <property type="protein sequence ID" value="KAG8537711.1"/>
    <property type="molecule type" value="Genomic_DNA"/>
</dbReference>
<feature type="non-terminal residue" evidence="11">
    <location>
        <position position="129"/>
    </location>
</feature>
<proteinExistence type="inferred from homology"/>
<dbReference type="GO" id="GO:0005776">
    <property type="term" value="C:autophagosome"/>
    <property type="evidence" value="ECO:0007669"/>
    <property type="project" value="TreeGrafter"/>
</dbReference>
<keyword evidence="6 9" id="KW-0072">Autophagy</keyword>
<evidence type="ECO:0000313" key="11">
    <source>
        <dbReference type="EMBL" id="KAG8537711.1"/>
    </source>
</evidence>
<keyword evidence="7 9" id="KW-0445">Lipid transport</keyword>
<evidence type="ECO:0000256" key="4">
    <source>
        <dbReference type="ARBA" id="ARBA00022692"/>
    </source>
</evidence>
<evidence type="ECO:0000256" key="1">
    <source>
        <dbReference type="ARBA" id="ARBA00004511"/>
    </source>
</evidence>
<evidence type="ECO:0000256" key="9">
    <source>
        <dbReference type="RuleBase" id="RU364027"/>
    </source>
</evidence>
<dbReference type="InterPro" id="IPR007241">
    <property type="entry name" value="Autophagy-rel_prot_9"/>
</dbReference>
<dbReference type="Pfam" id="PF04109">
    <property type="entry name" value="ATG9"/>
    <property type="match status" value="1"/>
</dbReference>
<evidence type="ECO:0000256" key="8">
    <source>
        <dbReference type="ARBA" id="ARBA00023136"/>
    </source>
</evidence>
<keyword evidence="4" id="KW-0812">Transmembrane</keyword>
<comment type="function">
    <text evidence="9">Phospholipid scramblase involved in autophagy. Cycles between the preautophagosomal structure/phagophore assembly site (PAS) and the cytoplasmic vesicle pool and supplies membrane for the growing autophagosome. Lipid scramblase activity plays a key role in preautophagosomal structure/phagophore assembly by distributing the phospholipids that arrive through ATG2 from the cytoplasmic to the luminal leaflet of the bilayer, thereby driving autophagosomal membrane expansion.</text>
</comment>
<dbReference type="GO" id="GO:0034727">
    <property type="term" value="P:piecemeal microautophagy of the nucleus"/>
    <property type="evidence" value="ECO:0007669"/>
    <property type="project" value="TreeGrafter"/>
</dbReference>
<evidence type="ECO:0000256" key="6">
    <source>
        <dbReference type="ARBA" id="ARBA00023006"/>
    </source>
</evidence>
<evidence type="ECO:0000313" key="12">
    <source>
        <dbReference type="Proteomes" id="UP000824782"/>
    </source>
</evidence>
<reference evidence="11" key="1">
    <citation type="thesis" date="2020" institute="ProQuest LLC" country="789 East Eisenhower Parkway, Ann Arbor, MI, USA">
        <title>Comparative Genomics and Chromosome Evolution.</title>
        <authorList>
            <person name="Mudd A.B."/>
        </authorList>
    </citation>
    <scope>NUCLEOTIDE SEQUENCE</scope>
    <source>
        <strain evidence="11">237g6f4</strain>
        <tissue evidence="11">Blood</tissue>
    </source>
</reference>
<dbReference type="GO" id="GO:0000422">
    <property type="term" value="P:autophagy of mitochondrion"/>
    <property type="evidence" value="ECO:0007669"/>
    <property type="project" value="TreeGrafter"/>
</dbReference>
<evidence type="ECO:0000256" key="5">
    <source>
        <dbReference type="ARBA" id="ARBA00022989"/>
    </source>
</evidence>
<dbReference type="GO" id="GO:0034045">
    <property type="term" value="C:phagophore assembly site membrane"/>
    <property type="evidence" value="ECO:0007669"/>
    <property type="project" value="UniProtKB-SubCell"/>
</dbReference>